<dbReference type="RefSeq" id="XP_060285574.1">
    <property type="nucleotide sequence ID" value="XM_060427442.1"/>
</dbReference>
<dbReference type="EMBL" id="MU839003">
    <property type="protein sequence ID" value="KAK1769361.1"/>
    <property type="molecule type" value="Genomic_DNA"/>
</dbReference>
<keyword evidence="2" id="KW-1185">Reference proteome</keyword>
<sequence>MSLQVYRDEILEKVVRTWLENEGPDAFVLEEDNDSGHGTGKQNIVRAWKTAHGLKSYFNCPQSPDLVPIKNAWSAPKEWIAQFDSWDNDSLQPSNRRLESTYTRYNL</sequence>
<comment type="caution">
    <text evidence="1">The sequence shown here is derived from an EMBL/GenBank/DDBJ whole genome shotgun (WGS) entry which is preliminary data.</text>
</comment>
<organism evidence="1 2">
    <name type="scientific">Phialemonium atrogriseum</name>
    <dbReference type="NCBI Taxonomy" id="1093897"/>
    <lineage>
        <taxon>Eukaryota</taxon>
        <taxon>Fungi</taxon>
        <taxon>Dikarya</taxon>
        <taxon>Ascomycota</taxon>
        <taxon>Pezizomycotina</taxon>
        <taxon>Sordariomycetes</taxon>
        <taxon>Sordariomycetidae</taxon>
        <taxon>Cephalothecales</taxon>
        <taxon>Cephalothecaceae</taxon>
        <taxon>Phialemonium</taxon>
    </lineage>
</organism>
<dbReference type="Proteomes" id="UP001244011">
    <property type="component" value="Unassembled WGS sequence"/>
</dbReference>
<protein>
    <submittedName>
        <fullName evidence="1">Uncharacterized protein</fullName>
    </submittedName>
</protein>
<dbReference type="InterPro" id="IPR036397">
    <property type="entry name" value="RNaseH_sf"/>
</dbReference>
<accession>A0AAJ0FI85</accession>
<dbReference type="GeneID" id="85310629"/>
<name>A0AAJ0FI85_9PEZI</name>
<proteinExistence type="predicted"/>
<dbReference type="AlphaFoldDB" id="A0AAJ0FI85"/>
<gene>
    <name evidence="1" type="ORF">QBC33DRAFT_533129</name>
</gene>
<dbReference type="GO" id="GO:0003676">
    <property type="term" value="F:nucleic acid binding"/>
    <property type="evidence" value="ECO:0007669"/>
    <property type="project" value="InterPro"/>
</dbReference>
<reference evidence="1" key="1">
    <citation type="submission" date="2023-06" db="EMBL/GenBank/DDBJ databases">
        <title>Genome-scale phylogeny and comparative genomics of the fungal order Sordariales.</title>
        <authorList>
            <consortium name="Lawrence Berkeley National Laboratory"/>
            <person name="Hensen N."/>
            <person name="Bonometti L."/>
            <person name="Westerberg I."/>
            <person name="Brannstrom I.O."/>
            <person name="Guillou S."/>
            <person name="Cros-Aarteil S."/>
            <person name="Calhoun S."/>
            <person name="Haridas S."/>
            <person name="Kuo A."/>
            <person name="Mondo S."/>
            <person name="Pangilinan J."/>
            <person name="Riley R."/>
            <person name="Labutti K."/>
            <person name="Andreopoulos B."/>
            <person name="Lipzen A."/>
            <person name="Chen C."/>
            <person name="Yanf M."/>
            <person name="Daum C."/>
            <person name="Ng V."/>
            <person name="Clum A."/>
            <person name="Steindorff A."/>
            <person name="Ohm R."/>
            <person name="Martin F."/>
            <person name="Silar P."/>
            <person name="Natvig D."/>
            <person name="Lalanne C."/>
            <person name="Gautier V."/>
            <person name="Ament-Velasquez S.L."/>
            <person name="Kruys A."/>
            <person name="Hutchinson M.I."/>
            <person name="Powell A.J."/>
            <person name="Barry K."/>
            <person name="Miller A.N."/>
            <person name="Grigoriev I.V."/>
            <person name="Debuchy R."/>
            <person name="Gladieux P."/>
            <person name="Thoren M.H."/>
            <person name="Johannesson H."/>
        </authorList>
    </citation>
    <scope>NUCLEOTIDE SEQUENCE</scope>
    <source>
        <strain evidence="1">8032-3</strain>
    </source>
</reference>
<evidence type="ECO:0000313" key="2">
    <source>
        <dbReference type="Proteomes" id="UP001244011"/>
    </source>
</evidence>
<evidence type="ECO:0000313" key="1">
    <source>
        <dbReference type="EMBL" id="KAK1769361.1"/>
    </source>
</evidence>
<dbReference type="Gene3D" id="3.30.420.10">
    <property type="entry name" value="Ribonuclease H-like superfamily/Ribonuclease H"/>
    <property type="match status" value="1"/>
</dbReference>